<accession>A0A0R2DZM7</accession>
<dbReference type="AlphaFoldDB" id="A0A0R2DZM7"/>
<dbReference type="Pfam" id="PF09643">
    <property type="entry name" value="YopX"/>
    <property type="match status" value="1"/>
</dbReference>
<keyword evidence="3" id="KW-1185">Reference proteome</keyword>
<dbReference type="EMBL" id="AYYH01000027">
    <property type="protein sequence ID" value="KRN09394.1"/>
    <property type="molecule type" value="Genomic_DNA"/>
</dbReference>
<proteinExistence type="predicted"/>
<evidence type="ECO:0000313" key="2">
    <source>
        <dbReference type="EMBL" id="KRN09394.1"/>
    </source>
</evidence>
<comment type="caution">
    <text evidence="2">The sequence shown here is derived from an EMBL/GenBank/DDBJ whole genome shotgun (WGS) entry which is preliminary data.</text>
</comment>
<dbReference type="Proteomes" id="UP000050898">
    <property type="component" value="Unassembled WGS sequence"/>
</dbReference>
<organism evidence="2 3">
    <name type="scientific">Liquorilactobacillus mali KCTC 3596 = DSM 20444</name>
    <dbReference type="NCBI Taxonomy" id="1046596"/>
    <lineage>
        <taxon>Bacteria</taxon>
        <taxon>Bacillati</taxon>
        <taxon>Bacillota</taxon>
        <taxon>Bacilli</taxon>
        <taxon>Lactobacillales</taxon>
        <taxon>Lactobacillaceae</taxon>
        <taxon>Liquorilactobacillus</taxon>
    </lineage>
</organism>
<dbReference type="InterPro" id="IPR023385">
    <property type="entry name" value="YopX-like_C"/>
</dbReference>
<reference evidence="2 3" key="1">
    <citation type="journal article" date="2015" name="Genome Announc.">
        <title>Expanding the biotechnology potential of lactobacilli through comparative genomics of 213 strains and associated genera.</title>
        <authorList>
            <person name="Sun Z."/>
            <person name="Harris H.M."/>
            <person name="McCann A."/>
            <person name="Guo C."/>
            <person name="Argimon S."/>
            <person name="Zhang W."/>
            <person name="Yang X."/>
            <person name="Jeffery I.B."/>
            <person name="Cooney J.C."/>
            <person name="Kagawa T.F."/>
            <person name="Liu W."/>
            <person name="Song Y."/>
            <person name="Salvetti E."/>
            <person name="Wrobel A."/>
            <person name="Rasinkangas P."/>
            <person name="Parkhill J."/>
            <person name="Rea M.C."/>
            <person name="O'Sullivan O."/>
            <person name="Ritari J."/>
            <person name="Douillard F.P."/>
            <person name="Paul Ross R."/>
            <person name="Yang R."/>
            <person name="Briner A.E."/>
            <person name="Felis G.E."/>
            <person name="de Vos W.M."/>
            <person name="Barrangou R."/>
            <person name="Klaenhammer T.R."/>
            <person name="Caufield P.W."/>
            <person name="Cui Y."/>
            <person name="Zhang H."/>
            <person name="O'Toole P.W."/>
        </authorList>
    </citation>
    <scope>NUCLEOTIDE SEQUENCE [LARGE SCALE GENOMIC DNA]</scope>
    <source>
        <strain evidence="2 3">DSM 20444</strain>
    </source>
</reference>
<name>A0A0R2DZM7_9LACO</name>
<feature type="domain" description="YopX protein" evidence="1">
    <location>
        <begin position="25"/>
        <end position="97"/>
    </location>
</feature>
<dbReference type="Gene3D" id="2.30.30.290">
    <property type="entry name" value="YopX-like domains"/>
    <property type="match status" value="1"/>
</dbReference>
<protein>
    <recommendedName>
        <fullName evidence="1">YopX protein domain-containing protein</fullName>
    </recommendedName>
</protein>
<evidence type="ECO:0000313" key="3">
    <source>
        <dbReference type="Proteomes" id="UP000050898"/>
    </source>
</evidence>
<dbReference type="PATRIC" id="fig|1046596.6.peg.1199"/>
<dbReference type="InterPro" id="IPR010024">
    <property type="entry name" value="CHP16711"/>
</dbReference>
<gene>
    <name evidence="2" type="ORF">FD00_GL001117</name>
</gene>
<evidence type="ECO:0000259" key="1">
    <source>
        <dbReference type="Pfam" id="PF09643"/>
    </source>
</evidence>
<sequence>MSIESFNFGSFRGLVDDLVGNDTATWEQYIGHRDKNDKEIYEGDIIKYVNSTGDVEYLVVKWSQEDASFVTGWVRVDYAVRKGEVVGNIHQNPELLEVS</sequence>
<dbReference type="NCBIfam" id="TIGR01671">
    <property type="entry name" value="phage_TIGR01671"/>
    <property type="match status" value="1"/>
</dbReference>
<dbReference type="SUPFAM" id="SSF159006">
    <property type="entry name" value="YopX-like"/>
    <property type="match status" value="1"/>
</dbReference>
<dbReference type="InterPro" id="IPR019096">
    <property type="entry name" value="YopX_protein"/>
</dbReference>